<evidence type="ECO:0000259" key="16">
    <source>
        <dbReference type="Pfam" id="PF02563"/>
    </source>
</evidence>
<evidence type="ECO:0000313" key="18">
    <source>
        <dbReference type="EMBL" id="MBB5757141.1"/>
    </source>
</evidence>
<dbReference type="GO" id="GO:0015288">
    <property type="term" value="F:porin activity"/>
    <property type="evidence" value="ECO:0007669"/>
    <property type="project" value="UniProtKB-KW"/>
</dbReference>
<evidence type="ECO:0000256" key="5">
    <source>
        <dbReference type="ARBA" id="ARBA00022597"/>
    </source>
</evidence>
<keyword evidence="8" id="KW-0625">Polysaccharide transport</keyword>
<keyword evidence="9" id="KW-0406">Ion transport</keyword>
<dbReference type="Gene3D" id="3.30.1950.10">
    <property type="entry name" value="wza like domain"/>
    <property type="match status" value="1"/>
</dbReference>
<dbReference type="Pfam" id="PF22461">
    <property type="entry name" value="SLBB_2"/>
    <property type="match status" value="1"/>
</dbReference>
<evidence type="ECO:0000256" key="3">
    <source>
        <dbReference type="ARBA" id="ARBA00022448"/>
    </source>
</evidence>
<evidence type="ECO:0000256" key="2">
    <source>
        <dbReference type="ARBA" id="ARBA00009450"/>
    </source>
</evidence>
<evidence type="ECO:0000256" key="13">
    <source>
        <dbReference type="ARBA" id="ARBA00023237"/>
    </source>
</evidence>
<dbReference type="InterPro" id="IPR049712">
    <property type="entry name" value="Poly_export"/>
</dbReference>
<evidence type="ECO:0000256" key="9">
    <source>
        <dbReference type="ARBA" id="ARBA00023065"/>
    </source>
</evidence>
<dbReference type="InterPro" id="IPR054765">
    <property type="entry name" value="SLBB_dom"/>
</dbReference>
<dbReference type="Gene3D" id="3.10.560.10">
    <property type="entry name" value="Outer membrane lipoprotein wza domain like"/>
    <property type="match status" value="2"/>
</dbReference>
<keyword evidence="13" id="KW-0998">Cell outer membrane</keyword>
<dbReference type="InterPro" id="IPR003715">
    <property type="entry name" value="Poly_export_N"/>
</dbReference>
<dbReference type="EMBL" id="JACHOP010000005">
    <property type="protein sequence ID" value="MBB5757141.1"/>
    <property type="molecule type" value="Genomic_DNA"/>
</dbReference>
<comment type="caution">
    <text evidence="18">The sequence shown here is derived from an EMBL/GenBank/DDBJ whole genome shotgun (WGS) entry which is preliminary data.</text>
</comment>
<feature type="signal peptide" evidence="15">
    <location>
        <begin position="1"/>
        <end position="19"/>
    </location>
</feature>
<evidence type="ECO:0000256" key="14">
    <source>
        <dbReference type="ARBA" id="ARBA00023288"/>
    </source>
</evidence>
<keyword evidence="3" id="KW-0813">Transport</keyword>
<dbReference type="PANTHER" id="PTHR33619">
    <property type="entry name" value="POLYSACCHARIDE EXPORT PROTEIN GFCE-RELATED"/>
    <property type="match status" value="1"/>
</dbReference>
<evidence type="ECO:0000313" key="19">
    <source>
        <dbReference type="Proteomes" id="UP000583454"/>
    </source>
</evidence>
<feature type="domain" description="SLBB" evidence="17">
    <location>
        <begin position="264"/>
        <end position="361"/>
    </location>
</feature>
<dbReference type="GO" id="GO:0046930">
    <property type="term" value="C:pore complex"/>
    <property type="evidence" value="ECO:0007669"/>
    <property type="project" value="UniProtKB-KW"/>
</dbReference>
<evidence type="ECO:0000256" key="15">
    <source>
        <dbReference type="SAM" id="SignalP"/>
    </source>
</evidence>
<keyword evidence="10" id="KW-0626">Porin</keyword>
<accession>A0A840ZJI1</accession>
<keyword evidence="5" id="KW-0762">Sugar transport</keyword>
<dbReference type="RefSeq" id="WP_183568190.1">
    <property type="nucleotide sequence ID" value="NZ_JACHOP010000005.1"/>
</dbReference>
<evidence type="ECO:0000256" key="8">
    <source>
        <dbReference type="ARBA" id="ARBA00023047"/>
    </source>
</evidence>
<comment type="similarity">
    <text evidence="2">Belongs to the BexD/CtrA/VexA family.</text>
</comment>
<organism evidence="18 19">
    <name type="scientific">Methylorubrum rhodinum</name>
    <dbReference type="NCBI Taxonomy" id="29428"/>
    <lineage>
        <taxon>Bacteria</taxon>
        <taxon>Pseudomonadati</taxon>
        <taxon>Pseudomonadota</taxon>
        <taxon>Alphaproteobacteria</taxon>
        <taxon>Hyphomicrobiales</taxon>
        <taxon>Methylobacteriaceae</taxon>
        <taxon>Methylorubrum</taxon>
    </lineage>
</organism>
<feature type="chain" id="PRO_5032929546" evidence="15">
    <location>
        <begin position="20"/>
        <end position="394"/>
    </location>
</feature>
<feature type="domain" description="Polysaccharide export protein N-terminal" evidence="16">
    <location>
        <begin position="83"/>
        <end position="176"/>
    </location>
</feature>
<keyword evidence="7 15" id="KW-0732">Signal</keyword>
<comment type="subcellular location">
    <subcellularLocation>
        <location evidence="1">Cell outer membrane</location>
        <topology evidence="1">Multi-pass membrane protein</topology>
    </subcellularLocation>
</comment>
<keyword evidence="14" id="KW-0449">Lipoprotein</keyword>
<evidence type="ECO:0000259" key="17">
    <source>
        <dbReference type="Pfam" id="PF22461"/>
    </source>
</evidence>
<evidence type="ECO:0000256" key="4">
    <source>
        <dbReference type="ARBA" id="ARBA00022452"/>
    </source>
</evidence>
<protein>
    <submittedName>
        <fullName evidence="18">Polysaccharide export outer membrane protein</fullName>
    </submittedName>
</protein>
<evidence type="ECO:0000256" key="11">
    <source>
        <dbReference type="ARBA" id="ARBA00023136"/>
    </source>
</evidence>
<dbReference type="PROSITE" id="PS51257">
    <property type="entry name" value="PROKAR_LIPOPROTEIN"/>
    <property type="match status" value="1"/>
</dbReference>
<dbReference type="GO" id="GO:0009279">
    <property type="term" value="C:cell outer membrane"/>
    <property type="evidence" value="ECO:0007669"/>
    <property type="project" value="UniProtKB-SubCell"/>
</dbReference>
<dbReference type="Proteomes" id="UP000583454">
    <property type="component" value="Unassembled WGS sequence"/>
</dbReference>
<reference evidence="18 19" key="1">
    <citation type="submission" date="2020-08" db="EMBL/GenBank/DDBJ databases">
        <title>Genomic Encyclopedia of Type Strains, Phase IV (KMG-IV): sequencing the most valuable type-strain genomes for metagenomic binning, comparative biology and taxonomic classification.</title>
        <authorList>
            <person name="Goeker M."/>
        </authorList>
    </citation>
    <scope>NUCLEOTIDE SEQUENCE [LARGE SCALE GENOMIC DNA]</scope>
    <source>
        <strain evidence="18 19">DSM 2163</strain>
    </source>
</reference>
<name>A0A840ZJI1_9HYPH</name>
<dbReference type="AlphaFoldDB" id="A0A840ZJI1"/>
<dbReference type="GO" id="GO:0015159">
    <property type="term" value="F:polysaccharide transmembrane transporter activity"/>
    <property type="evidence" value="ECO:0007669"/>
    <property type="project" value="InterPro"/>
</dbReference>
<evidence type="ECO:0000256" key="1">
    <source>
        <dbReference type="ARBA" id="ARBA00004571"/>
    </source>
</evidence>
<dbReference type="PANTHER" id="PTHR33619:SF3">
    <property type="entry name" value="POLYSACCHARIDE EXPORT PROTEIN GFCE-RELATED"/>
    <property type="match status" value="1"/>
</dbReference>
<sequence>MTRAACRIATLSTLAAALAVSGCSVLPTSGPTSRAIEAGADIATAEGTFARYEIIDIDPAIVEALRTRPLDSLLVTFGDNRPAAEPLIGVGDAVSVQVWEAGSGGLFSGPLVADRFSAGSKSATIPEQIVGPDGAISVPYAGRIKVAGRRTQDVQSLIETELAGKAIQPQVLVTVTRPVSQSVTVTGEAAGGSRVPLTGRGDRLLDVIALAGGVRSPVAETFVRLSRAGRTVTVPMSTIVSNPRENIFVRANDTLTLVRDPQTFLAVGAVGNTTEIPFGAEGLTMAQALARASGLTDNRANPEGVYIFRYEPAPLVRRLRPTSPLLGTPLVPVVYRINMRDPQSLFLTQTFRMRNRDLLYVSSAPFSEVAKVLSVVSTVASPVGSAAGIYRLSQ</sequence>
<evidence type="ECO:0000256" key="6">
    <source>
        <dbReference type="ARBA" id="ARBA00022692"/>
    </source>
</evidence>
<keyword evidence="12" id="KW-0564">Palmitate</keyword>
<evidence type="ECO:0000256" key="7">
    <source>
        <dbReference type="ARBA" id="ARBA00022729"/>
    </source>
</evidence>
<proteinExistence type="inferred from homology"/>
<keyword evidence="4" id="KW-1134">Transmembrane beta strand</keyword>
<keyword evidence="19" id="KW-1185">Reference proteome</keyword>
<dbReference type="Pfam" id="PF02563">
    <property type="entry name" value="Poly_export"/>
    <property type="match status" value="1"/>
</dbReference>
<dbReference type="GO" id="GO:0006811">
    <property type="term" value="P:monoatomic ion transport"/>
    <property type="evidence" value="ECO:0007669"/>
    <property type="project" value="UniProtKB-KW"/>
</dbReference>
<keyword evidence="11" id="KW-0472">Membrane</keyword>
<evidence type="ECO:0000256" key="10">
    <source>
        <dbReference type="ARBA" id="ARBA00023114"/>
    </source>
</evidence>
<keyword evidence="6" id="KW-0812">Transmembrane</keyword>
<gene>
    <name evidence="18" type="ORF">HNR00_001849</name>
</gene>
<evidence type="ECO:0000256" key="12">
    <source>
        <dbReference type="ARBA" id="ARBA00023139"/>
    </source>
</evidence>